<evidence type="ECO:0000256" key="2">
    <source>
        <dbReference type="ARBA" id="ARBA00023161"/>
    </source>
</evidence>
<feature type="compositionally biased region" description="Low complexity" evidence="4">
    <location>
        <begin position="187"/>
        <end position="198"/>
    </location>
</feature>
<sequence length="322" mass="34707">MDSPNPPSMRVLTRPPPSPIPTSSSDPTPALPPSSPSLPRSPDGVVVVGFISRRPDNSSQLINQIIDSNVFGSGQLDRVLSLDKDELKDWFKYRRISYYHEEDKGILFLQFNSKGCPVFDGSLGSGSDFDGVLEEREFGDLQGLLFMFSEGSRFDTENLKKFRVLQAAKHSLTPYVKSRTTPPLPSRPHSSSSSRPSSIATAVSTSPVRSGGMLGRNASAISLMSGLGSYTSLFPGQCTPVTLFVFIDDFSDVPNSTSNIEESETSSLNHASSSSSLARPTSSMKGSASVVVLARPGTCSATVYKEAGGRMHINMEIWEATL</sequence>
<comment type="caution">
    <text evidence="5">The sequence shown here is derived from an EMBL/GenBank/DDBJ whole genome shotgun (WGS) entry which is preliminary data.</text>
</comment>
<keyword evidence="2" id="KW-0866">Nonsense-mediated mRNA decay</keyword>
<organism evidence="5 6">
    <name type="scientific">Corchorus capsularis</name>
    <name type="common">Jute</name>
    <dbReference type="NCBI Taxonomy" id="210143"/>
    <lineage>
        <taxon>Eukaryota</taxon>
        <taxon>Viridiplantae</taxon>
        <taxon>Streptophyta</taxon>
        <taxon>Embryophyta</taxon>
        <taxon>Tracheophyta</taxon>
        <taxon>Spermatophyta</taxon>
        <taxon>Magnoliopsida</taxon>
        <taxon>eudicotyledons</taxon>
        <taxon>Gunneridae</taxon>
        <taxon>Pentapetalae</taxon>
        <taxon>rosids</taxon>
        <taxon>malvids</taxon>
        <taxon>Malvales</taxon>
        <taxon>Malvaceae</taxon>
        <taxon>Grewioideae</taxon>
        <taxon>Apeibeae</taxon>
        <taxon>Corchorus</taxon>
    </lineage>
</organism>
<feature type="region of interest" description="Disordered" evidence="4">
    <location>
        <begin position="256"/>
        <end position="282"/>
    </location>
</feature>
<feature type="region of interest" description="Disordered" evidence="4">
    <location>
        <begin position="176"/>
        <end position="210"/>
    </location>
</feature>
<gene>
    <name evidence="5" type="ORF">CCACVL1_10843</name>
</gene>
<accession>A0A1R3IP85</accession>
<evidence type="ECO:0000256" key="4">
    <source>
        <dbReference type="SAM" id="MobiDB-lite"/>
    </source>
</evidence>
<dbReference type="PANTHER" id="PTHR13091:SF0">
    <property type="entry name" value="NONSENSE-MEDIATED MRNA DECAY FACTOR SMG8"/>
    <property type="match status" value="1"/>
</dbReference>
<dbReference type="OMA" id="HINMEIW"/>
<dbReference type="AlphaFoldDB" id="A0A1R3IP85"/>
<dbReference type="EMBL" id="AWWV01009729">
    <property type="protein sequence ID" value="OMO84381.1"/>
    <property type="molecule type" value="Genomic_DNA"/>
</dbReference>
<proteinExistence type="inferred from homology"/>
<dbReference type="InterPro" id="IPR019354">
    <property type="entry name" value="SMG8-like"/>
</dbReference>
<evidence type="ECO:0000313" key="6">
    <source>
        <dbReference type="Proteomes" id="UP000188268"/>
    </source>
</evidence>
<dbReference type="Gramene" id="OMO84381">
    <property type="protein sequence ID" value="OMO84381"/>
    <property type="gene ID" value="CCACVL1_10843"/>
</dbReference>
<protein>
    <recommendedName>
        <fullName evidence="3">Nonsense-mediated mRNA decay factor SMG8</fullName>
    </recommendedName>
</protein>
<reference evidence="5 6" key="1">
    <citation type="submission" date="2013-09" db="EMBL/GenBank/DDBJ databases">
        <title>Corchorus capsularis genome sequencing.</title>
        <authorList>
            <person name="Alam M."/>
            <person name="Haque M.S."/>
            <person name="Islam M.S."/>
            <person name="Emdad E.M."/>
            <person name="Islam M.M."/>
            <person name="Ahmed B."/>
            <person name="Halim A."/>
            <person name="Hossen Q.M.M."/>
            <person name="Hossain M.Z."/>
            <person name="Ahmed R."/>
            <person name="Khan M.M."/>
            <person name="Islam R."/>
            <person name="Rashid M.M."/>
            <person name="Khan S.A."/>
            <person name="Rahman M.S."/>
            <person name="Alam M."/>
        </authorList>
    </citation>
    <scope>NUCLEOTIDE SEQUENCE [LARGE SCALE GENOMIC DNA]</scope>
    <source>
        <strain evidence="6">cv. CVL-1</strain>
        <tissue evidence="5">Whole seedling</tissue>
    </source>
</reference>
<evidence type="ECO:0000256" key="1">
    <source>
        <dbReference type="ARBA" id="ARBA00006443"/>
    </source>
</evidence>
<name>A0A1R3IP85_COCAP</name>
<dbReference type="Proteomes" id="UP000188268">
    <property type="component" value="Unassembled WGS sequence"/>
</dbReference>
<feature type="region of interest" description="Disordered" evidence="4">
    <location>
        <begin position="1"/>
        <end position="41"/>
    </location>
</feature>
<evidence type="ECO:0000313" key="5">
    <source>
        <dbReference type="EMBL" id="OMO84381.1"/>
    </source>
</evidence>
<evidence type="ECO:0000256" key="3">
    <source>
        <dbReference type="ARBA" id="ARBA00029509"/>
    </source>
</evidence>
<dbReference type="GO" id="GO:0000184">
    <property type="term" value="P:nuclear-transcribed mRNA catabolic process, nonsense-mediated decay"/>
    <property type="evidence" value="ECO:0007669"/>
    <property type="project" value="UniProtKB-KW"/>
</dbReference>
<dbReference type="STRING" id="210143.A0A1R3IP85"/>
<dbReference type="OrthoDB" id="63589at2759"/>
<dbReference type="PANTHER" id="PTHR13091">
    <property type="entry name" value="AMPLIFIED IN BREAST CANCER 2-RELATED"/>
    <property type="match status" value="1"/>
</dbReference>
<keyword evidence="6" id="KW-1185">Reference proteome</keyword>
<comment type="similarity">
    <text evidence="1">Belongs to the SMG8 family.</text>
</comment>
<feature type="compositionally biased region" description="Polar residues" evidence="4">
    <location>
        <begin position="199"/>
        <end position="208"/>
    </location>
</feature>